<accession>A0A0E9U9A0</accession>
<proteinExistence type="predicted"/>
<dbReference type="EMBL" id="GBXM01046088">
    <property type="protein sequence ID" value="JAH62489.1"/>
    <property type="molecule type" value="Transcribed_RNA"/>
</dbReference>
<reference evidence="1" key="2">
    <citation type="journal article" date="2015" name="Fish Shellfish Immunol.">
        <title>Early steps in the European eel (Anguilla anguilla)-Vibrio vulnificus interaction in the gills: Role of the RtxA13 toxin.</title>
        <authorList>
            <person name="Callol A."/>
            <person name="Pajuelo D."/>
            <person name="Ebbesson L."/>
            <person name="Teles M."/>
            <person name="MacKenzie S."/>
            <person name="Amaro C."/>
        </authorList>
    </citation>
    <scope>NUCLEOTIDE SEQUENCE</scope>
</reference>
<organism evidence="1">
    <name type="scientific">Anguilla anguilla</name>
    <name type="common">European freshwater eel</name>
    <name type="synonym">Muraena anguilla</name>
    <dbReference type="NCBI Taxonomy" id="7936"/>
    <lineage>
        <taxon>Eukaryota</taxon>
        <taxon>Metazoa</taxon>
        <taxon>Chordata</taxon>
        <taxon>Craniata</taxon>
        <taxon>Vertebrata</taxon>
        <taxon>Euteleostomi</taxon>
        <taxon>Actinopterygii</taxon>
        <taxon>Neopterygii</taxon>
        <taxon>Teleostei</taxon>
        <taxon>Anguilliformes</taxon>
        <taxon>Anguillidae</taxon>
        <taxon>Anguilla</taxon>
    </lineage>
</organism>
<dbReference type="AlphaFoldDB" id="A0A0E9U9A0"/>
<reference evidence="1" key="1">
    <citation type="submission" date="2014-11" db="EMBL/GenBank/DDBJ databases">
        <authorList>
            <person name="Amaro Gonzalez C."/>
        </authorList>
    </citation>
    <scope>NUCLEOTIDE SEQUENCE</scope>
</reference>
<sequence length="56" mass="6217">MLHPSIHPSIHHLYPLTLSRVAGGFWSLSQHAFGARGRNAPWTGRQSIAGQYHSIL</sequence>
<evidence type="ECO:0000313" key="1">
    <source>
        <dbReference type="EMBL" id="JAH62489.1"/>
    </source>
</evidence>
<protein>
    <submittedName>
        <fullName evidence="1">Uncharacterized protein</fullName>
    </submittedName>
</protein>
<name>A0A0E9U9A0_ANGAN</name>